<accession>A0A2N5U3K0</accession>
<dbReference type="Proteomes" id="UP000235392">
    <property type="component" value="Unassembled WGS sequence"/>
</dbReference>
<feature type="domain" description="DUF6589" evidence="1">
    <location>
        <begin position="3"/>
        <end position="366"/>
    </location>
</feature>
<dbReference type="EMBL" id="PGCI01000246">
    <property type="protein sequence ID" value="PLW32309.1"/>
    <property type="molecule type" value="Genomic_DNA"/>
</dbReference>
<protein>
    <recommendedName>
        <fullName evidence="1">DUF6589 domain-containing protein</fullName>
    </recommendedName>
</protein>
<dbReference type="InterPro" id="IPR046496">
    <property type="entry name" value="DUF6589"/>
</dbReference>
<evidence type="ECO:0000259" key="1">
    <source>
        <dbReference type="Pfam" id="PF20231"/>
    </source>
</evidence>
<gene>
    <name evidence="2" type="ORF">PCASD_14183</name>
</gene>
<evidence type="ECO:0000313" key="2">
    <source>
        <dbReference type="EMBL" id="PLW32309.1"/>
    </source>
</evidence>
<proteinExistence type="predicted"/>
<reference evidence="2 3" key="1">
    <citation type="submission" date="2017-11" db="EMBL/GenBank/DDBJ databases">
        <title>De novo assembly and phasing of dikaryotic genomes from two isolates of Puccinia coronata f. sp. avenae, the causal agent of oat crown rust.</title>
        <authorList>
            <person name="Miller M.E."/>
            <person name="Zhang Y."/>
            <person name="Omidvar V."/>
            <person name="Sperschneider J."/>
            <person name="Schwessinger B."/>
            <person name="Raley C."/>
            <person name="Palmer J.M."/>
            <person name="Garnica D."/>
            <person name="Upadhyaya N."/>
            <person name="Rathjen J."/>
            <person name="Taylor J.M."/>
            <person name="Park R.F."/>
            <person name="Dodds P.N."/>
            <person name="Hirsch C.D."/>
            <person name="Kianian S.F."/>
            <person name="Figueroa M."/>
        </authorList>
    </citation>
    <scope>NUCLEOTIDE SEQUENCE [LARGE SCALE GENOMIC DNA]</scope>
    <source>
        <strain evidence="2">12SD80</strain>
    </source>
</reference>
<organism evidence="2 3">
    <name type="scientific">Puccinia coronata f. sp. avenae</name>
    <dbReference type="NCBI Taxonomy" id="200324"/>
    <lineage>
        <taxon>Eukaryota</taxon>
        <taxon>Fungi</taxon>
        <taxon>Dikarya</taxon>
        <taxon>Basidiomycota</taxon>
        <taxon>Pucciniomycotina</taxon>
        <taxon>Pucciniomycetes</taxon>
        <taxon>Pucciniales</taxon>
        <taxon>Pucciniaceae</taxon>
        <taxon>Puccinia</taxon>
    </lineage>
</organism>
<comment type="caution">
    <text evidence="2">The sequence shown here is derived from an EMBL/GenBank/DDBJ whole genome shotgun (WGS) entry which is preliminary data.</text>
</comment>
<dbReference type="AlphaFoldDB" id="A0A2N5U3K0"/>
<evidence type="ECO:0000313" key="3">
    <source>
        <dbReference type="Proteomes" id="UP000235392"/>
    </source>
</evidence>
<sequence>MFLPTPAKEQFEIQVWKLQIAKVFCKQIAMSIDETLTIPTLPPNVELISHLAPEIHMLKLMDASDNSAKGICQVFQSMIQQTGLTSKGFFGRFQLLGGDLATIQNFHCLRNQCAPSAFPEYRMDNIYFQLGASHTLWDISSTLFTHHFGNPSNMLDCGAWQHLEALGFSLHKAIQKKDFTLMVNQMERVFEALICYCLMVKRDIHLAKLGSEKVQLPTETWHSIIEECYVDYCTPKARWAAAADKDTKLSNTLMLFHDFSTVVEAKRLMKAGDVGRLMLIWKKWSIMCQSLNGLNHYATYLPRTVLLLDRILPVSMRRYLRHNLLISPSGRPGHFVAKDFWLEIQNYWLKFFFNKSGQGTQVEKLKNFAMFIL</sequence>
<name>A0A2N5U3K0_9BASI</name>
<dbReference type="Pfam" id="PF20231">
    <property type="entry name" value="DUF6589"/>
    <property type="match status" value="1"/>
</dbReference>